<reference evidence="1 2" key="1">
    <citation type="submission" date="2010-06" db="EMBL/GenBank/DDBJ databases">
        <title>Complete sequence of chromosome of Nitrosococcus watsoni C-113.</title>
        <authorList>
            <consortium name="US DOE Joint Genome Institute"/>
            <person name="Lucas S."/>
            <person name="Copeland A."/>
            <person name="Lapidus A."/>
            <person name="Cheng J.-F."/>
            <person name="Bruce D."/>
            <person name="Goodwin L."/>
            <person name="Pitluck S."/>
            <person name="Malfatti S.A."/>
            <person name="Chain P.S.G."/>
            <person name="Land M."/>
            <person name="Hauser L."/>
            <person name="Kyrpides N."/>
            <person name="Ivanova N."/>
            <person name="Cambell M.A."/>
            <person name="Heidelberg J.F."/>
            <person name="Klotz M.G."/>
            <person name="Woyke T."/>
        </authorList>
    </citation>
    <scope>NUCLEOTIDE SEQUENCE [LARGE SCALE GENOMIC DNA]</scope>
    <source>
        <strain evidence="1 2">C-113</strain>
    </source>
</reference>
<keyword evidence="2" id="KW-1185">Reference proteome</keyword>
<evidence type="ECO:0000313" key="2">
    <source>
        <dbReference type="Proteomes" id="UP000000393"/>
    </source>
</evidence>
<sequence length="821" mass="92732">MVVPAITIEALKVEGFRAYLQPQTLDLYRGKTPLSLAVFAPNAKGKSSLVDAFEFYFSKSATLGRLGVRTAERNAGRIAIEHIDAQANGVTPSVHLWFREGVGKFDEARLLNSVEVPAAAERVLSCTRLPFIIRGHELRGFVEKDTPEERYKEIAVWLSLDPLLAIQKNLRALRLEVKQRAELKSEADERIRDLLRITKNTITAWDEEKICTWFNTHVLACLDKTLTLAALSDKDAGYQELGKRKDVEDERFGLPILKRFIMLIEDLFKAPVEEGSNSTGKITAFENAIAVYTKAMAREAGERSKASGAVFNNIWNAAKALFENGEELLDVCPVCDMDLKFGPHGSREGVRISLETKLSDLADYRNAHNELEKAEVALPEKLRVLKHGLDTLISLLTDAGYEDKIKKIIAYRQAVEGCKRGDQVPDSTDALLELKTLHNFINAEKKRIEGHQGKFTYASALKTINDLLQIKADLERIERTKVELGKLHKQLNQQALTINKAIVEHTQNLIGKLRDEVNILYKDIQGGNGDAPPIWLKLPSEEETNKQRIQLLIDFSENRKGVVPSGYLCDSQVHTLALSLRLAAIRLFNKQARTIILDDVVTSYDADHRKNIAAMLAKHFGDFQIILATHDEQFFSLLQDHLPPSKWAFRRITRIEPGFGPNFHDHLTPDEVIQSKLDSGESAAVQIRQAEEEWLLRICRDFGTKVVIRSVERAYKYDRSELADALASFLKGIDISPPKVPGISNPFLFSLQRGSVENLNSHFSDNPSQSASIGDERARWEEFKFFRDKFTCPNCGKRRFRRPHGFTKPMCRSCQTPFNFS</sequence>
<dbReference type="STRING" id="105559.Nwat_2427"/>
<dbReference type="KEGG" id="nwa:Nwat_2427"/>
<protein>
    <submittedName>
        <fullName evidence="1">SMC domain protein</fullName>
    </submittedName>
</protein>
<dbReference type="GO" id="GO:0000731">
    <property type="term" value="P:DNA synthesis involved in DNA repair"/>
    <property type="evidence" value="ECO:0007669"/>
    <property type="project" value="TreeGrafter"/>
</dbReference>
<dbReference type="InterPro" id="IPR027417">
    <property type="entry name" value="P-loop_NTPase"/>
</dbReference>
<proteinExistence type="predicted"/>
<dbReference type="HOGENOM" id="CLU_353612_0_0_6"/>
<dbReference type="Gene3D" id="3.40.50.300">
    <property type="entry name" value="P-loop containing nucleotide triphosphate hydrolases"/>
    <property type="match status" value="2"/>
</dbReference>
<dbReference type="Proteomes" id="UP000000393">
    <property type="component" value="Chromosome"/>
</dbReference>
<dbReference type="EMBL" id="CP002086">
    <property type="protein sequence ID" value="ADJ29242.1"/>
    <property type="molecule type" value="Genomic_DNA"/>
</dbReference>
<gene>
    <name evidence="1" type="ordered locus">Nwat_2427</name>
</gene>
<dbReference type="PANTHER" id="PTHR32182:SF0">
    <property type="entry name" value="DNA REPLICATION AND REPAIR PROTEIN RECF"/>
    <property type="match status" value="1"/>
</dbReference>
<dbReference type="GO" id="GO:0006302">
    <property type="term" value="P:double-strand break repair"/>
    <property type="evidence" value="ECO:0007669"/>
    <property type="project" value="TreeGrafter"/>
</dbReference>
<dbReference type="eggNOG" id="COG1196">
    <property type="taxonomic scope" value="Bacteria"/>
</dbReference>
<dbReference type="PANTHER" id="PTHR32182">
    <property type="entry name" value="DNA REPLICATION AND REPAIR PROTEIN RECF"/>
    <property type="match status" value="1"/>
</dbReference>
<evidence type="ECO:0000313" key="1">
    <source>
        <dbReference type="EMBL" id="ADJ29242.1"/>
    </source>
</evidence>
<organism evidence="1 2">
    <name type="scientific">Nitrosococcus watsoni (strain C-113)</name>
    <dbReference type="NCBI Taxonomy" id="105559"/>
    <lineage>
        <taxon>Bacteria</taxon>
        <taxon>Pseudomonadati</taxon>
        <taxon>Pseudomonadota</taxon>
        <taxon>Gammaproteobacteria</taxon>
        <taxon>Chromatiales</taxon>
        <taxon>Chromatiaceae</taxon>
        <taxon>Nitrosococcus</taxon>
    </lineage>
</organism>
<accession>D8K999</accession>
<dbReference type="SUPFAM" id="SSF52540">
    <property type="entry name" value="P-loop containing nucleoside triphosphate hydrolases"/>
    <property type="match status" value="1"/>
</dbReference>
<name>D8K999_NITWC</name>
<dbReference type="AlphaFoldDB" id="D8K999"/>